<protein>
    <submittedName>
        <fullName evidence="1">Uncharacterized protein</fullName>
    </submittedName>
</protein>
<organism evidence="1 2">
    <name type="scientific">Cuscuta europaea</name>
    <name type="common">European dodder</name>
    <dbReference type="NCBI Taxonomy" id="41803"/>
    <lineage>
        <taxon>Eukaryota</taxon>
        <taxon>Viridiplantae</taxon>
        <taxon>Streptophyta</taxon>
        <taxon>Embryophyta</taxon>
        <taxon>Tracheophyta</taxon>
        <taxon>Spermatophyta</taxon>
        <taxon>Magnoliopsida</taxon>
        <taxon>eudicotyledons</taxon>
        <taxon>Gunneridae</taxon>
        <taxon>Pentapetalae</taxon>
        <taxon>asterids</taxon>
        <taxon>lamiids</taxon>
        <taxon>Solanales</taxon>
        <taxon>Convolvulaceae</taxon>
        <taxon>Cuscuteae</taxon>
        <taxon>Cuscuta</taxon>
        <taxon>Cuscuta subgen. Cuscuta</taxon>
    </lineage>
</organism>
<evidence type="ECO:0000313" key="2">
    <source>
        <dbReference type="Proteomes" id="UP001152484"/>
    </source>
</evidence>
<gene>
    <name evidence="1" type="ORF">CEURO_LOCUS17473</name>
</gene>
<comment type="caution">
    <text evidence="1">The sequence shown here is derived from an EMBL/GenBank/DDBJ whole genome shotgun (WGS) entry which is preliminary data.</text>
</comment>
<sequence>MLCFLEVDIWCYLKGWLLHWAFLTH</sequence>
<keyword evidence="2" id="KW-1185">Reference proteome</keyword>
<reference evidence="1" key="1">
    <citation type="submission" date="2022-07" db="EMBL/GenBank/DDBJ databases">
        <authorList>
            <person name="Macas J."/>
            <person name="Novak P."/>
            <person name="Neumann P."/>
        </authorList>
    </citation>
    <scope>NUCLEOTIDE SEQUENCE</scope>
</reference>
<dbReference type="AlphaFoldDB" id="A0A9P1EHS6"/>
<name>A0A9P1EHS6_CUSEU</name>
<proteinExistence type="predicted"/>
<accession>A0A9P1EHS6</accession>
<dbReference type="Proteomes" id="UP001152484">
    <property type="component" value="Unassembled WGS sequence"/>
</dbReference>
<dbReference type="EMBL" id="CAMAPE010000050">
    <property type="protein sequence ID" value="CAH9106804.1"/>
    <property type="molecule type" value="Genomic_DNA"/>
</dbReference>
<evidence type="ECO:0000313" key="1">
    <source>
        <dbReference type="EMBL" id="CAH9106804.1"/>
    </source>
</evidence>